<proteinExistence type="predicted"/>
<dbReference type="RefSeq" id="WP_265581438.1">
    <property type="nucleotide sequence ID" value="NZ_CP036172.1"/>
</dbReference>
<dbReference type="AlphaFoldDB" id="A0A8A3S3E7"/>
<evidence type="ECO:0000313" key="1">
    <source>
        <dbReference type="EMBL" id="QSZ66134.1"/>
    </source>
</evidence>
<accession>A0A8A3S3E7</accession>
<gene>
    <name evidence="1" type="ORF">RJ40_00760</name>
</gene>
<keyword evidence="2" id="KW-1185">Reference proteome</keyword>
<dbReference type="EMBL" id="CP036172">
    <property type="protein sequence ID" value="QSZ66134.1"/>
    <property type="molecule type" value="Genomic_DNA"/>
</dbReference>
<reference evidence="1" key="1">
    <citation type="journal article" date="2001" name="Int. J. Syst. Evol. Microbiol.">
        <title>Methanofollis aquaemaris sp. nov., a methanogen isolated from an aquaculture fish pond.</title>
        <authorList>
            <person name="Lai M.C."/>
            <person name="Chen S.C."/>
        </authorList>
    </citation>
    <scope>NUCLEOTIDE SEQUENCE</scope>
    <source>
        <strain evidence="1">N2F9704</strain>
    </source>
</reference>
<dbReference type="InterPro" id="IPR014998">
    <property type="entry name" value="DUF1848"/>
</dbReference>
<dbReference type="Proteomes" id="UP001042704">
    <property type="component" value="Chromosome"/>
</dbReference>
<dbReference type="KEGG" id="maqe:RJ40_00760"/>
<evidence type="ECO:0000313" key="2">
    <source>
        <dbReference type="Proteomes" id="UP001042704"/>
    </source>
</evidence>
<dbReference type="GeneID" id="76422838"/>
<protein>
    <submittedName>
        <fullName evidence="1">DUF1848 domain-containing protein</fullName>
    </submittedName>
</protein>
<reference evidence="1" key="2">
    <citation type="submission" date="2019-02" db="EMBL/GenBank/DDBJ databases">
        <authorList>
            <person name="Chen S.-C."/>
            <person name="Chien H.-H."/>
            <person name="Lai M.-C."/>
        </authorList>
    </citation>
    <scope>NUCLEOTIDE SEQUENCE</scope>
    <source>
        <strain evidence="1">N2F9704</strain>
    </source>
</reference>
<sequence length="322" mass="36902">MKTVTPVIISASRATDIPAFYTEWLMNRLRAGYAVWTNPFNRNFSQTVSFEKARVFVFWTKNPAPLMPHLDEIERMGYHYYFQYTLNDYEREGLEPGLPPLDERVETFRALAERVGKERVIWRFDPLLLSDDLTVEKLLARVKGVGDRIHASTERLVFSFADIDAYRAVKRRLGGSYREFGLEEMRAFAEGLAALNRDWNLALATCAEEVDLSAYGVKKNRCVDDHLLRRLFPRLFPDDPALTAFLGPPPQRDLFGKIVPSKSLKEKGQRDSCGCIRSKDIGAYSTCPHLCRYCYANSAEGAVRRNYERHRVEGEGLVQTGE</sequence>
<organism evidence="1 2">
    <name type="scientific">Methanofollis aquaemaris</name>
    <dbReference type="NCBI Taxonomy" id="126734"/>
    <lineage>
        <taxon>Archaea</taxon>
        <taxon>Methanobacteriati</taxon>
        <taxon>Methanobacteriota</taxon>
        <taxon>Stenosarchaea group</taxon>
        <taxon>Methanomicrobia</taxon>
        <taxon>Methanomicrobiales</taxon>
        <taxon>Methanomicrobiaceae</taxon>
        <taxon>Methanofollis</taxon>
    </lineage>
</organism>
<name>A0A8A3S3E7_9EURY</name>
<dbReference type="Pfam" id="PF08902">
    <property type="entry name" value="DUF1848"/>
    <property type="match status" value="1"/>
</dbReference>